<reference evidence="2 3" key="1">
    <citation type="submission" date="2021-06" db="EMBL/GenBank/DDBJ databases">
        <authorList>
            <person name="Palmer J.M."/>
        </authorList>
    </citation>
    <scope>NUCLEOTIDE SEQUENCE [LARGE SCALE GENOMIC DNA]</scope>
    <source>
        <strain evidence="2 3">XC_2019</strain>
        <tissue evidence="2">Muscle</tissue>
    </source>
</reference>
<proteinExistence type="predicted"/>
<organism evidence="2 3">
    <name type="scientific">Xenoophorus captivus</name>
    <dbReference type="NCBI Taxonomy" id="1517983"/>
    <lineage>
        <taxon>Eukaryota</taxon>
        <taxon>Metazoa</taxon>
        <taxon>Chordata</taxon>
        <taxon>Craniata</taxon>
        <taxon>Vertebrata</taxon>
        <taxon>Euteleostomi</taxon>
        <taxon>Actinopterygii</taxon>
        <taxon>Neopterygii</taxon>
        <taxon>Teleostei</taxon>
        <taxon>Neoteleostei</taxon>
        <taxon>Acanthomorphata</taxon>
        <taxon>Ovalentaria</taxon>
        <taxon>Atherinomorphae</taxon>
        <taxon>Cyprinodontiformes</taxon>
        <taxon>Goodeidae</taxon>
        <taxon>Xenoophorus</taxon>
    </lineage>
</organism>
<dbReference type="Pfam" id="PF25758">
    <property type="entry name" value="TPR_IPO11"/>
    <property type="match status" value="1"/>
</dbReference>
<comment type="caution">
    <text evidence="2">The sequence shown here is derived from an EMBL/GenBank/DDBJ whole genome shotgun (WGS) entry which is preliminary data.</text>
</comment>
<evidence type="ECO:0000259" key="1">
    <source>
        <dbReference type="Pfam" id="PF25758"/>
    </source>
</evidence>
<protein>
    <recommendedName>
        <fullName evidence="1">Importin-7/11-like TPR repeats domain-containing protein</fullName>
    </recommendedName>
</protein>
<evidence type="ECO:0000313" key="3">
    <source>
        <dbReference type="Proteomes" id="UP001434883"/>
    </source>
</evidence>
<dbReference type="Proteomes" id="UP001434883">
    <property type="component" value="Unassembled WGS sequence"/>
</dbReference>
<dbReference type="EMBL" id="JAHRIN010017889">
    <property type="protein sequence ID" value="MEQ2197609.1"/>
    <property type="molecule type" value="Genomic_DNA"/>
</dbReference>
<dbReference type="InterPro" id="IPR058669">
    <property type="entry name" value="TPR_IPO7/11-like"/>
</dbReference>
<evidence type="ECO:0000313" key="2">
    <source>
        <dbReference type="EMBL" id="MEQ2197609.1"/>
    </source>
</evidence>
<name>A0ABV0QP59_9TELE</name>
<feature type="domain" description="Importin-7/11-like TPR repeats" evidence="1">
    <location>
        <begin position="158"/>
        <end position="199"/>
    </location>
</feature>
<gene>
    <name evidence="2" type="ORF">XENOCAPTIV_000914</name>
</gene>
<sequence length="201" mass="22789">MANTEVKRAIETAKRKYRSNLEEEFTQEDLCLALEGLKTMAAFNIATTDSISSSDNSPSSLSDDLNNFFTRTLQQFIWLCDEFWLELKSTKTKELIVTFFNWQRELAVLTITTINGSPDGNHLHSIVKTCSKIFGLLPCSLLTVVYEQQLCSITRRPLQDGLGAESKNLYPFLLPVIQLSTDVSQPPHVYLLEDGLELWYG</sequence>
<accession>A0ABV0QP59</accession>
<keyword evidence="3" id="KW-1185">Reference proteome</keyword>